<dbReference type="Proteomes" id="UP000252387">
    <property type="component" value="Unassembled WGS sequence"/>
</dbReference>
<comment type="caution">
    <text evidence="2">The sequence shown here is derived from an EMBL/GenBank/DDBJ whole genome shotgun (WGS) entry which is preliminary data.</text>
</comment>
<evidence type="ECO:0000313" key="2">
    <source>
        <dbReference type="EMBL" id="RCS31568.1"/>
    </source>
</evidence>
<evidence type="ECO:0000313" key="3">
    <source>
        <dbReference type="Proteomes" id="UP000252387"/>
    </source>
</evidence>
<feature type="domain" description="TnsA endonuclease N-terminal" evidence="1">
    <location>
        <begin position="100"/>
        <end position="157"/>
    </location>
</feature>
<gene>
    <name evidence="2" type="ORF">DEO45_00150</name>
</gene>
<sequence>MFAPYRLASNSLEVTMNATPLDLQHALRERARSLVHASALARHSHAGIEIKHLDWWSRSIPLSHGRHSTGYTPTWPGQALLPVESRLERHVLKALSGGPDCAALATQPVTIHYTAGGDKRSYTPDILVAYACKATRKLDCFFIEVKTKHQADRYRYKLKERQAAVVLSTALPLVVITENDLTETGENGHVS</sequence>
<dbReference type="InterPro" id="IPR014833">
    <property type="entry name" value="TnsA_N"/>
</dbReference>
<dbReference type="OrthoDB" id="6103242at2"/>
<reference evidence="2 3" key="1">
    <citation type="submission" date="2018-05" db="EMBL/GenBank/DDBJ databases">
        <title>Draft genome sequence of Rhodanobacter denitrificans Yn1 isolated from gold copper mine.</title>
        <authorList>
            <person name="Yang N."/>
            <person name="Mazhar H.S."/>
            <person name="Rensing C."/>
        </authorList>
    </citation>
    <scope>NUCLEOTIDE SEQUENCE [LARGE SCALE GENOMIC DNA]</scope>
    <source>
        <strain evidence="2 3">Yn1</strain>
    </source>
</reference>
<organism evidence="2 3">
    <name type="scientific">Rhodanobacter denitrificans</name>
    <dbReference type="NCBI Taxonomy" id="666685"/>
    <lineage>
        <taxon>Bacteria</taxon>
        <taxon>Pseudomonadati</taxon>
        <taxon>Pseudomonadota</taxon>
        <taxon>Gammaproteobacteria</taxon>
        <taxon>Lysobacterales</taxon>
        <taxon>Rhodanobacteraceae</taxon>
        <taxon>Rhodanobacter</taxon>
    </lineage>
</organism>
<evidence type="ECO:0000259" key="1">
    <source>
        <dbReference type="Pfam" id="PF08722"/>
    </source>
</evidence>
<proteinExistence type="predicted"/>
<dbReference type="Pfam" id="PF08722">
    <property type="entry name" value="Tn7_TnsA-like_N"/>
    <property type="match status" value="1"/>
</dbReference>
<accession>A0A368KK91</accession>
<protein>
    <recommendedName>
        <fullName evidence="1">TnsA endonuclease N-terminal domain-containing protein</fullName>
    </recommendedName>
</protein>
<name>A0A368KK91_9GAMM</name>
<dbReference type="EMBL" id="QFWQ01000001">
    <property type="protein sequence ID" value="RCS31568.1"/>
    <property type="molecule type" value="Genomic_DNA"/>
</dbReference>
<keyword evidence="3" id="KW-1185">Reference proteome</keyword>
<dbReference type="AlphaFoldDB" id="A0A368KK91"/>